<accession>A0ABQ6K4E4</accession>
<dbReference type="EMBL" id="BSVB01000001">
    <property type="protein sequence ID" value="GMA95501.1"/>
    <property type="molecule type" value="Genomic_DNA"/>
</dbReference>
<evidence type="ECO:0000313" key="1">
    <source>
        <dbReference type="EMBL" id="GMA95501.1"/>
    </source>
</evidence>
<evidence type="ECO:0000313" key="2">
    <source>
        <dbReference type="Proteomes" id="UP001157034"/>
    </source>
</evidence>
<dbReference type="RefSeq" id="WP_284254266.1">
    <property type="nucleotide sequence ID" value="NZ_BAAAQO010000002.1"/>
</dbReference>
<protein>
    <submittedName>
        <fullName evidence="1">Uncharacterized protein</fullName>
    </submittedName>
</protein>
<organism evidence="1 2">
    <name type="scientific">Pseudolysinimonas kribbensis</name>
    <dbReference type="NCBI Taxonomy" id="433641"/>
    <lineage>
        <taxon>Bacteria</taxon>
        <taxon>Bacillati</taxon>
        <taxon>Actinomycetota</taxon>
        <taxon>Actinomycetes</taxon>
        <taxon>Micrococcales</taxon>
        <taxon>Microbacteriaceae</taxon>
        <taxon>Pseudolysinimonas</taxon>
    </lineage>
</organism>
<sequence>MSHPAEPSILGRLSTPYLQALGELSICARRLHRRREGHGGDPAWSREADHLLSLNDALSARLGVGPLVEHSIAIEDADGTFVPADVEFVRHLVDRIVRHLDHAAPES</sequence>
<gene>
    <name evidence="1" type="ORF">GCM10025881_23250</name>
</gene>
<dbReference type="Proteomes" id="UP001157034">
    <property type="component" value="Unassembled WGS sequence"/>
</dbReference>
<name>A0ABQ6K4E4_9MICO</name>
<keyword evidence="2" id="KW-1185">Reference proteome</keyword>
<proteinExistence type="predicted"/>
<reference evidence="2" key="1">
    <citation type="journal article" date="2019" name="Int. J. Syst. Evol. Microbiol.">
        <title>The Global Catalogue of Microorganisms (GCM) 10K type strain sequencing project: providing services to taxonomists for standard genome sequencing and annotation.</title>
        <authorList>
            <consortium name="The Broad Institute Genomics Platform"/>
            <consortium name="The Broad Institute Genome Sequencing Center for Infectious Disease"/>
            <person name="Wu L."/>
            <person name="Ma J."/>
        </authorList>
    </citation>
    <scope>NUCLEOTIDE SEQUENCE [LARGE SCALE GENOMIC DNA]</scope>
    <source>
        <strain evidence="2">NBRC 108894</strain>
    </source>
</reference>
<comment type="caution">
    <text evidence="1">The sequence shown here is derived from an EMBL/GenBank/DDBJ whole genome shotgun (WGS) entry which is preliminary data.</text>
</comment>